<gene>
    <name evidence="1" type="ORF">MONBRDRAFT_29938</name>
</gene>
<dbReference type="InterPro" id="IPR022162">
    <property type="entry name" value="TRPC4AP"/>
</dbReference>
<dbReference type="Proteomes" id="UP000001357">
    <property type="component" value="Unassembled WGS sequence"/>
</dbReference>
<evidence type="ECO:0000313" key="2">
    <source>
        <dbReference type="Proteomes" id="UP000001357"/>
    </source>
</evidence>
<dbReference type="STRING" id="81824.A9VCJ9"/>
<dbReference type="PANTHER" id="PTHR31743">
    <property type="entry name" value="TRANSIENT RECEPTOR POTENTIAL CHANNEL 4-ASSOCIATED PROTEIN TCPC4AP"/>
    <property type="match status" value="1"/>
</dbReference>
<dbReference type="GO" id="GO:0031464">
    <property type="term" value="C:Cul4A-RING E3 ubiquitin ligase complex"/>
    <property type="evidence" value="ECO:0000318"/>
    <property type="project" value="GO_Central"/>
</dbReference>
<dbReference type="GO" id="GO:0019902">
    <property type="term" value="F:phosphatase binding"/>
    <property type="evidence" value="ECO:0000318"/>
    <property type="project" value="GO_Central"/>
</dbReference>
<organism evidence="1 2">
    <name type="scientific">Monosiga brevicollis</name>
    <name type="common">Choanoflagellate</name>
    <dbReference type="NCBI Taxonomy" id="81824"/>
    <lineage>
        <taxon>Eukaryota</taxon>
        <taxon>Choanoflagellata</taxon>
        <taxon>Craspedida</taxon>
        <taxon>Salpingoecidae</taxon>
        <taxon>Monosiga</taxon>
    </lineage>
</organism>
<evidence type="ECO:0000313" key="1">
    <source>
        <dbReference type="EMBL" id="EDQ84762.1"/>
    </source>
</evidence>
<dbReference type="GO" id="GO:0006511">
    <property type="term" value="P:ubiquitin-dependent protein catabolic process"/>
    <property type="evidence" value="ECO:0000318"/>
    <property type="project" value="GO_Central"/>
</dbReference>
<dbReference type="EMBL" id="CH991581">
    <property type="protein sequence ID" value="EDQ84762.1"/>
    <property type="molecule type" value="Genomic_DNA"/>
</dbReference>
<sequence length="596" mass="66418">MARMGEDGLLQGELINIVTACTAPAALTHLEEQYGQINVTDEDRQATHQNRDTELTAALAALAVDGYNTTLIETHHATGDDATWLPYCHADGATVEHPATLNLANSYHEQAGPSDGLRSTSFILPNPSSLIVQHAQAFQLTLLTNIVSDDMVRNVSQILTLAGYQRSPCRRTLNLLQTSLLSLVLSDVFTCLSALKTDERQRALQARMIEHNAISNLFQLFDSLLWGEPQTDEDEGHGVHGPGCHCSPGRILRQQYLRIVHDLVNTTNGEPILPLFFTDHERDLILSLDEPYRDYQHLRPWAKYRIDAEESERHGFIIKLIGAYKITQLSDPVKCSLAITLENSMRGASPAERRFIGAAGLLQALLDDAFVLYGRDSNVDEEVLQFVNDCCGSLLAGTLSNWQHLHGLLASRACGFDLASFCQYLSYSVVGTNQLVRSIFVTDFKFAAEEPARHAIYRELPVIRWLLQPQNTAAYLVKLLTTQPLVNLAQDHVSCYNTSLVILYRAQSVGELDLILEFVGKHPKGFSALGSLKQFCMAWCQYYPKRQRDLASLAVTTGLHLDDWMHLHGQLKEQLPEHLARLSAQDKSPAQLPTDD</sequence>
<name>A9VCJ9_MONBE</name>
<dbReference type="PANTHER" id="PTHR31743:SF1">
    <property type="entry name" value="SHORT TRANSIENT RECEPTOR POTENTIAL CHANNEL 4-ASSOCIATED PROTEIN"/>
    <property type="match status" value="1"/>
</dbReference>
<accession>A9VCJ9</accession>
<dbReference type="Pfam" id="PF12463">
    <property type="entry name" value="DUF3689"/>
    <property type="match status" value="1"/>
</dbReference>
<dbReference type="GeneID" id="5895714"/>
<proteinExistence type="predicted"/>
<protein>
    <submittedName>
        <fullName evidence="1">Uncharacterized protein</fullName>
    </submittedName>
</protein>
<dbReference type="AlphaFoldDB" id="A9VCJ9"/>
<keyword evidence="2" id="KW-1185">Reference proteome</keyword>
<dbReference type="RefSeq" id="XP_001750412.1">
    <property type="nucleotide sequence ID" value="XM_001750360.1"/>
</dbReference>
<dbReference type="InParanoid" id="A9VCJ9"/>
<reference evidence="1 2" key="1">
    <citation type="journal article" date="2008" name="Nature">
        <title>The genome of the choanoflagellate Monosiga brevicollis and the origin of metazoans.</title>
        <authorList>
            <consortium name="JGI Sequencing"/>
            <person name="King N."/>
            <person name="Westbrook M.J."/>
            <person name="Young S.L."/>
            <person name="Kuo A."/>
            <person name="Abedin M."/>
            <person name="Chapman J."/>
            <person name="Fairclough S."/>
            <person name="Hellsten U."/>
            <person name="Isogai Y."/>
            <person name="Letunic I."/>
            <person name="Marr M."/>
            <person name="Pincus D."/>
            <person name="Putnam N."/>
            <person name="Rokas A."/>
            <person name="Wright K.J."/>
            <person name="Zuzow R."/>
            <person name="Dirks W."/>
            <person name="Good M."/>
            <person name="Goodstein D."/>
            <person name="Lemons D."/>
            <person name="Li W."/>
            <person name="Lyons J.B."/>
            <person name="Morris A."/>
            <person name="Nichols S."/>
            <person name="Richter D.J."/>
            <person name="Salamov A."/>
            <person name="Bork P."/>
            <person name="Lim W.A."/>
            <person name="Manning G."/>
            <person name="Miller W.T."/>
            <person name="McGinnis W."/>
            <person name="Shapiro H."/>
            <person name="Tjian R."/>
            <person name="Grigoriev I.V."/>
            <person name="Rokhsar D."/>
        </authorList>
    </citation>
    <scope>NUCLEOTIDE SEQUENCE [LARGE SCALE GENOMIC DNA]</scope>
    <source>
        <strain evidence="2">MX1 / ATCC 50154</strain>
    </source>
</reference>
<dbReference type="KEGG" id="mbr:MONBRDRAFT_29938"/>